<dbReference type="RefSeq" id="XP_031855180.1">
    <property type="nucleotide sequence ID" value="XM_031999289.1"/>
</dbReference>
<evidence type="ECO:0008006" key="4">
    <source>
        <dbReference type="Google" id="ProtNLM"/>
    </source>
</evidence>
<dbReference type="EMBL" id="CABVLU010000003">
    <property type="protein sequence ID" value="VVT55393.1"/>
    <property type="molecule type" value="Genomic_DNA"/>
</dbReference>
<feature type="region of interest" description="Disordered" evidence="1">
    <location>
        <begin position="28"/>
        <end position="57"/>
    </location>
</feature>
<evidence type="ECO:0000313" key="3">
    <source>
        <dbReference type="Proteomes" id="UP000398389"/>
    </source>
</evidence>
<evidence type="ECO:0000256" key="1">
    <source>
        <dbReference type="SAM" id="MobiDB-lite"/>
    </source>
</evidence>
<sequence>MLLSKLAPRQASLRAFSSVVPKISIGNNVPPARTHPNNSNSRQFQSTLSQSNNNKQHSLKKSVYQDDLNLFKDKINTYVQVNRIRSSNLLFDLNQSMDIYMKLRAANPFMPGDIARLLQSLHTSIRITRKQRNKKKSEHKDISHETAAIKAHILTIASDLEHGVVSCTPWGLIHLFTSFATMEYPEEGIALWRTLSNPETSACAQEVWKPHVVGAVIDLMNASDTPFEEILDIYQQSKATGGESPNLEQAMVGTLIKNNMIDEALRLFTQVLSNYPDEQYSLSRIHDRFVGDCDDVQTALNFFYEGIENKTPYKASTHPSTVVRLMERIWNSELDTRLDDIERVWKTYIANIPRSMGEWMFNTTVHTFLQCFMQTYPTPIPEAVTRLKDIIQFYVKTRVEISPIFLNTVLSSVQPWGDQDIVFTIINAFEIFHLPQDAVSCRIILNSFENIQVSEELILDRWARLKESRPNIDALDLLALLRACFPQSREQLFANVFSEALERGEISDQAILGANKAIAVNDRLNPRQAFWQNLLSQNYIEYDNESLVHKTPFQVPNSIIDDGVH</sequence>
<dbReference type="Proteomes" id="UP000398389">
    <property type="component" value="Unassembled WGS sequence"/>
</dbReference>
<gene>
    <name evidence="2" type="ORF">SAPINGB_P004574</name>
</gene>
<feature type="compositionally biased region" description="Polar residues" evidence="1">
    <location>
        <begin position="35"/>
        <end position="56"/>
    </location>
</feature>
<organism evidence="2 3">
    <name type="scientific">Magnusiomyces paraingens</name>
    <dbReference type="NCBI Taxonomy" id="2606893"/>
    <lineage>
        <taxon>Eukaryota</taxon>
        <taxon>Fungi</taxon>
        <taxon>Dikarya</taxon>
        <taxon>Ascomycota</taxon>
        <taxon>Saccharomycotina</taxon>
        <taxon>Dipodascomycetes</taxon>
        <taxon>Dipodascales</taxon>
        <taxon>Dipodascaceae</taxon>
        <taxon>Magnusiomyces</taxon>
    </lineage>
</organism>
<keyword evidence="3" id="KW-1185">Reference proteome</keyword>
<protein>
    <recommendedName>
        <fullName evidence="4">Protein RMD9, mitochondrial</fullName>
    </recommendedName>
</protein>
<accession>A0A5E8BVD0</accession>
<dbReference type="GeneID" id="43583389"/>
<proteinExistence type="predicted"/>
<name>A0A5E8BVD0_9ASCO</name>
<reference evidence="2 3" key="1">
    <citation type="submission" date="2019-09" db="EMBL/GenBank/DDBJ databases">
        <authorList>
            <person name="Brejova B."/>
        </authorList>
    </citation>
    <scope>NUCLEOTIDE SEQUENCE [LARGE SCALE GENOMIC DNA]</scope>
</reference>
<dbReference type="AlphaFoldDB" id="A0A5E8BVD0"/>
<dbReference type="OrthoDB" id="4081443at2759"/>
<evidence type="ECO:0000313" key="2">
    <source>
        <dbReference type="EMBL" id="VVT55393.1"/>
    </source>
</evidence>